<dbReference type="RefSeq" id="WP_188386680.1">
    <property type="nucleotide sequence ID" value="NZ_BMFK01000001.1"/>
</dbReference>
<dbReference type="InterPro" id="IPR009926">
    <property type="entry name" value="T3SS_YcgR_PilZN"/>
</dbReference>
<evidence type="ECO:0000313" key="3">
    <source>
        <dbReference type="EMBL" id="GGE56065.1"/>
    </source>
</evidence>
<gene>
    <name evidence="3" type="ORF">GCM10007140_02960</name>
</gene>
<dbReference type="Pfam" id="PF12945">
    <property type="entry name" value="PilZNR"/>
    <property type="match status" value="1"/>
</dbReference>
<feature type="domain" description="Type III secretion system flagellar brake protein YcgR PilZN" evidence="2">
    <location>
        <begin position="5"/>
        <end position="89"/>
    </location>
</feature>
<sequence>MFCTGDTVILEDLESEGLGTYRSKLVEYTNDTFIIEYPIHEVTKKLMIVENGRKVKISVVTKDQRVFEFGSKLLGRKLQQIPVLVFSFPGEKNTIQIQRRKYVRVETFIDVKVQSPKNEFVPFSTTTVDISAGGMAIRLPHAHTFLSEREISLQFKLGMRDKSVQELHVAGIEVNIREIKGEQTPVLSVEFKDIHERERQALVRYCFDQQLLLRQKR</sequence>
<feature type="domain" description="PilZ" evidence="1">
    <location>
        <begin position="98"/>
        <end position="207"/>
    </location>
</feature>
<dbReference type="AlphaFoldDB" id="A0A917AJ44"/>
<evidence type="ECO:0000259" key="1">
    <source>
        <dbReference type="Pfam" id="PF07238"/>
    </source>
</evidence>
<keyword evidence="4" id="KW-1185">Reference proteome</keyword>
<dbReference type="Gene3D" id="2.40.10.220">
    <property type="entry name" value="predicted glycosyltransferase like domains"/>
    <property type="match status" value="1"/>
</dbReference>
<dbReference type="Proteomes" id="UP000605259">
    <property type="component" value="Unassembled WGS sequence"/>
</dbReference>
<protein>
    <recommendedName>
        <fullName evidence="5">Pilus assembly protein PilZ</fullName>
    </recommendedName>
</protein>
<comment type="caution">
    <text evidence="3">The sequence shown here is derived from an EMBL/GenBank/DDBJ whole genome shotgun (WGS) entry which is preliminary data.</text>
</comment>
<reference evidence="3" key="2">
    <citation type="submission" date="2020-09" db="EMBL/GenBank/DDBJ databases">
        <authorList>
            <person name="Sun Q."/>
            <person name="Zhou Y."/>
        </authorList>
    </citation>
    <scope>NUCLEOTIDE SEQUENCE</scope>
    <source>
        <strain evidence="3">CGMCC 1.12698</strain>
    </source>
</reference>
<dbReference type="Pfam" id="PF07238">
    <property type="entry name" value="PilZ"/>
    <property type="match status" value="1"/>
</dbReference>
<organism evidence="3 4">
    <name type="scientific">Priestia taiwanensis</name>
    <dbReference type="NCBI Taxonomy" id="1347902"/>
    <lineage>
        <taxon>Bacteria</taxon>
        <taxon>Bacillati</taxon>
        <taxon>Bacillota</taxon>
        <taxon>Bacilli</taxon>
        <taxon>Bacillales</taxon>
        <taxon>Bacillaceae</taxon>
        <taxon>Priestia</taxon>
    </lineage>
</organism>
<accession>A0A917AJ44</accession>
<name>A0A917AJ44_9BACI</name>
<evidence type="ECO:0000313" key="4">
    <source>
        <dbReference type="Proteomes" id="UP000605259"/>
    </source>
</evidence>
<dbReference type="SUPFAM" id="SSF141371">
    <property type="entry name" value="PilZ domain-like"/>
    <property type="match status" value="1"/>
</dbReference>
<evidence type="ECO:0008006" key="5">
    <source>
        <dbReference type="Google" id="ProtNLM"/>
    </source>
</evidence>
<dbReference type="GO" id="GO:0035438">
    <property type="term" value="F:cyclic-di-GMP binding"/>
    <property type="evidence" value="ECO:0007669"/>
    <property type="project" value="InterPro"/>
</dbReference>
<dbReference type="InterPro" id="IPR009875">
    <property type="entry name" value="PilZ_domain"/>
</dbReference>
<proteinExistence type="predicted"/>
<evidence type="ECO:0000259" key="2">
    <source>
        <dbReference type="Pfam" id="PF12945"/>
    </source>
</evidence>
<reference evidence="3" key="1">
    <citation type="journal article" date="2014" name="Int. J. Syst. Evol. Microbiol.">
        <title>Complete genome sequence of Corynebacterium casei LMG S-19264T (=DSM 44701T), isolated from a smear-ripened cheese.</title>
        <authorList>
            <consortium name="US DOE Joint Genome Institute (JGI-PGF)"/>
            <person name="Walter F."/>
            <person name="Albersmeier A."/>
            <person name="Kalinowski J."/>
            <person name="Ruckert C."/>
        </authorList>
    </citation>
    <scope>NUCLEOTIDE SEQUENCE</scope>
    <source>
        <strain evidence="3">CGMCC 1.12698</strain>
    </source>
</reference>
<dbReference type="EMBL" id="BMFK01000001">
    <property type="protein sequence ID" value="GGE56065.1"/>
    <property type="molecule type" value="Genomic_DNA"/>
</dbReference>